<keyword evidence="1" id="KW-1133">Transmembrane helix</keyword>
<gene>
    <name evidence="3" type="ORF">POVCU2_0054350</name>
</gene>
<organism evidence="3 4">
    <name type="scientific">Plasmodium ovale curtisi</name>
    <dbReference type="NCBI Taxonomy" id="864141"/>
    <lineage>
        <taxon>Eukaryota</taxon>
        <taxon>Sar</taxon>
        <taxon>Alveolata</taxon>
        <taxon>Apicomplexa</taxon>
        <taxon>Aconoidasida</taxon>
        <taxon>Haemosporida</taxon>
        <taxon>Plasmodiidae</taxon>
        <taxon>Plasmodium</taxon>
        <taxon>Plasmodium (Plasmodium)</taxon>
    </lineage>
</organism>
<feature type="transmembrane region" description="Helical" evidence="1">
    <location>
        <begin position="50"/>
        <end position="71"/>
    </location>
</feature>
<keyword evidence="1" id="KW-0472">Membrane</keyword>
<evidence type="ECO:0000256" key="1">
    <source>
        <dbReference type="SAM" id="Phobius"/>
    </source>
</evidence>
<keyword evidence="1" id="KW-0812">Transmembrane</keyword>
<dbReference type="EMBL" id="FLQU01000721">
    <property type="protein sequence ID" value="SBS89423.1"/>
    <property type="molecule type" value="Genomic_DNA"/>
</dbReference>
<dbReference type="AlphaFoldDB" id="A0A1A8WBN5"/>
<feature type="chain" id="PRO_5008380926" evidence="2">
    <location>
        <begin position="25"/>
        <end position="174"/>
    </location>
</feature>
<keyword evidence="2" id="KW-0732">Signal</keyword>
<name>A0A1A8WBN5_PLAOA</name>
<evidence type="ECO:0000256" key="2">
    <source>
        <dbReference type="SAM" id="SignalP"/>
    </source>
</evidence>
<feature type="signal peptide" evidence="2">
    <location>
        <begin position="1"/>
        <end position="24"/>
    </location>
</feature>
<proteinExistence type="predicted"/>
<protein>
    <submittedName>
        <fullName evidence="3">Early transcribed membrane protein</fullName>
    </submittedName>
</protein>
<reference evidence="4" key="1">
    <citation type="submission" date="2016-05" db="EMBL/GenBank/DDBJ databases">
        <authorList>
            <person name="Naeem Raeece"/>
        </authorList>
    </citation>
    <scope>NUCLEOTIDE SEQUENCE [LARGE SCALE GENOMIC DNA]</scope>
</reference>
<accession>A0A1A8WBN5</accession>
<dbReference type="Proteomes" id="UP000078560">
    <property type="component" value="Unassembled WGS sequence"/>
</dbReference>
<dbReference type="Pfam" id="PF09716">
    <property type="entry name" value="ETRAMP"/>
    <property type="match status" value="1"/>
</dbReference>
<evidence type="ECO:0000313" key="4">
    <source>
        <dbReference type="Proteomes" id="UP000078560"/>
    </source>
</evidence>
<sequence>MRVTKICFLVLFLLLSILLEPYLSNDIAEKNKMLLTLSEKSLREKKKKKAIIAVAGTVAAILAIAIAGIGIHRLKRKRLSIWNDLGSDADTILNNAIAHGIWNAKNKFKKEVVNIDRLLPSIGEIKELVREEFNYKNLDMNKFDQKQIEELCNFTLYSVRQSMLSFQRNVNFYS</sequence>
<evidence type="ECO:0000313" key="3">
    <source>
        <dbReference type="EMBL" id="SBS89423.1"/>
    </source>
</evidence>